<feature type="domain" description="FAD-binding" evidence="9">
    <location>
        <begin position="10"/>
        <end position="376"/>
    </location>
</feature>
<keyword evidence="5" id="KW-0560">Oxidoreductase</keyword>
<dbReference type="InterPro" id="IPR002938">
    <property type="entry name" value="FAD-bd"/>
</dbReference>
<sequence length="412" mass="45637">MTPANHSPHILIVGAGLGGLTLAQCLRKQGVSFEIFERDASEESRSQGWAIGLHTVLDELHDAVPAGMPNIRETVHHLAPLKLNTQICMYFNNQLDKRIGVQDTPETPCIRANRPKFRQWLSTDMPIQWCKRLTGIDETPDGQISLQFADGDTAVGDILVGADGVHSITREYLLQRPNDEVLNVVPTATIIGEIELSGQDMERQLSLGHSCWIATTSNFTHRLFVGLQQVSPDGRSGQYYWFFMQNDDKVDQPDHWLKTASREEKLAYVKKHASSLDPKLREIVEATPVEGIKDVPFIYRDAELSNLPSGRVALLGDAVHPMTPFRGEGGVHAIRDALLLSKKLGEVNMQDTQSIVKVIDTYHAEVLERGVQAVRDSRAAHSSTTSTRPKHVGWGHTASPIPQEMVTLATAI</sequence>
<comment type="cofactor">
    <cofactor evidence="1">
        <name>FAD</name>
        <dbReference type="ChEBI" id="CHEBI:57692"/>
    </cofactor>
</comment>
<dbReference type="Gene3D" id="3.50.50.60">
    <property type="entry name" value="FAD/NAD(P)-binding domain"/>
    <property type="match status" value="1"/>
</dbReference>
<keyword evidence="11" id="KW-1185">Reference proteome</keyword>
<proteinExistence type="predicted"/>
<dbReference type="PANTHER" id="PTHR47178">
    <property type="entry name" value="MONOOXYGENASE, FAD-BINDING"/>
    <property type="match status" value="1"/>
</dbReference>
<name>A0ABR2V6Q6_9PEZI</name>
<evidence type="ECO:0000256" key="5">
    <source>
        <dbReference type="ARBA" id="ARBA00023002"/>
    </source>
</evidence>
<evidence type="ECO:0000313" key="11">
    <source>
        <dbReference type="Proteomes" id="UP001408356"/>
    </source>
</evidence>
<accession>A0ABR2V6Q6</accession>
<dbReference type="Proteomes" id="UP001408356">
    <property type="component" value="Unassembled WGS sequence"/>
</dbReference>
<evidence type="ECO:0000256" key="4">
    <source>
        <dbReference type="ARBA" id="ARBA00022827"/>
    </source>
</evidence>
<feature type="region of interest" description="Disordered" evidence="7">
    <location>
        <begin position="376"/>
        <end position="398"/>
    </location>
</feature>
<evidence type="ECO:0000256" key="6">
    <source>
        <dbReference type="ARBA" id="ARBA00023033"/>
    </source>
</evidence>
<evidence type="ECO:0000259" key="9">
    <source>
        <dbReference type="Pfam" id="PF01494"/>
    </source>
</evidence>
<organism evidence="10 11">
    <name type="scientific">Seiridium unicorne</name>
    <dbReference type="NCBI Taxonomy" id="138068"/>
    <lineage>
        <taxon>Eukaryota</taxon>
        <taxon>Fungi</taxon>
        <taxon>Dikarya</taxon>
        <taxon>Ascomycota</taxon>
        <taxon>Pezizomycotina</taxon>
        <taxon>Sordariomycetes</taxon>
        <taxon>Xylariomycetidae</taxon>
        <taxon>Amphisphaeriales</taxon>
        <taxon>Sporocadaceae</taxon>
        <taxon>Seiridium</taxon>
    </lineage>
</organism>
<evidence type="ECO:0000256" key="1">
    <source>
        <dbReference type="ARBA" id="ARBA00001974"/>
    </source>
</evidence>
<gene>
    <name evidence="10" type="ORF">SUNI508_00448</name>
</gene>
<evidence type="ECO:0000256" key="2">
    <source>
        <dbReference type="ARBA" id="ARBA00005179"/>
    </source>
</evidence>
<feature type="signal peptide" evidence="8">
    <location>
        <begin position="1"/>
        <end position="23"/>
    </location>
</feature>
<comment type="pathway">
    <text evidence="2">Secondary metabolite biosynthesis.</text>
</comment>
<dbReference type="PRINTS" id="PR00420">
    <property type="entry name" value="RNGMNOXGNASE"/>
</dbReference>
<keyword evidence="6" id="KW-0503">Monooxygenase</keyword>
<feature type="chain" id="PRO_5045398457" description="FAD-binding domain-containing protein" evidence="8">
    <location>
        <begin position="24"/>
        <end position="412"/>
    </location>
</feature>
<evidence type="ECO:0000313" key="10">
    <source>
        <dbReference type="EMBL" id="KAK9422585.1"/>
    </source>
</evidence>
<dbReference type="EMBL" id="JARVKF010000112">
    <property type="protein sequence ID" value="KAK9422585.1"/>
    <property type="molecule type" value="Genomic_DNA"/>
</dbReference>
<evidence type="ECO:0000256" key="8">
    <source>
        <dbReference type="SAM" id="SignalP"/>
    </source>
</evidence>
<protein>
    <recommendedName>
        <fullName evidence="9">FAD-binding domain-containing protein</fullName>
    </recommendedName>
</protein>
<dbReference type="PANTHER" id="PTHR47178:SF6">
    <property type="entry name" value="FAD-BINDING DOMAIN-CONTAINING PROTEIN"/>
    <property type="match status" value="1"/>
</dbReference>
<dbReference type="Pfam" id="PF01494">
    <property type="entry name" value="FAD_binding_3"/>
    <property type="match status" value="1"/>
</dbReference>
<reference evidence="10 11" key="1">
    <citation type="journal article" date="2024" name="J. Plant Pathol.">
        <title>Sequence and assembly of the genome of Seiridium unicorne, isolate CBS 538.82, causal agent of cypress canker disease.</title>
        <authorList>
            <person name="Scali E."/>
            <person name="Rocca G.D."/>
            <person name="Danti R."/>
            <person name="Garbelotto M."/>
            <person name="Barberini S."/>
            <person name="Baroncelli R."/>
            <person name="Emiliani G."/>
        </authorList>
    </citation>
    <scope>NUCLEOTIDE SEQUENCE [LARGE SCALE GENOMIC DNA]</scope>
    <source>
        <strain evidence="10 11">BM-138-508</strain>
    </source>
</reference>
<keyword evidence="3" id="KW-0285">Flavoprotein</keyword>
<keyword evidence="4" id="KW-0274">FAD</keyword>
<dbReference type="InterPro" id="IPR036188">
    <property type="entry name" value="FAD/NAD-bd_sf"/>
</dbReference>
<comment type="caution">
    <text evidence="10">The sequence shown here is derived from an EMBL/GenBank/DDBJ whole genome shotgun (WGS) entry which is preliminary data.</text>
</comment>
<evidence type="ECO:0000256" key="7">
    <source>
        <dbReference type="SAM" id="MobiDB-lite"/>
    </source>
</evidence>
<dbReference type="SUPFAM" id="SSF51905">
    <property type="entry name" value="FAD/NAD(P)-binding domain"/>
    <property type="match status" value="1"/>
</dbReference>
<evidence type="ECO:0000256" key="3">
    <source>
        <dbReference type="ARBA" id="ARBA00022630"/>
    </source>
</evidence>
<keyword evidence="8" id="KW-0732">Signal</keyword>